<sequence length="81" mass="9420">MYTRSQKNVERWIAAHMIPTYPIDFNSQTYPTLLDGTYVQFDIVKGDPNAPELSNVLVNKDIRIVGSKEVRISFRYRPTSR</sequence>
<evidence type="ECO:0000313" key="1">
    <source>
        <dbReference type="EMBL" id="KAF9654426.1"/>
    </source>
</evidence>
<gene>
    <name evidence="1" type="ORF">BDM02DRAFT_3106823</name>
</gene>
<dbReference type="EMBL" id="MU117961">
    <property type="protein sequence ID" value="KAF9654426.1"/>
    <property type="molecule type" value="Genomic_DNA"/>
</dbReference>
<reference evidence="1" key="1">
    <citation type="submission" date="2019-10" db="EMBL/GenBank/DDBJ databases">
        <authorList>
            <consortium name="DOE Joint Genome Institute"/>
            <person name="Kuo A."/>
            <person name="Miyauchi S."/>
            <person name="Kiss E."/>
            <person name="Drula E."/>
            <person name="Kohler A."/>
            <person name="Sanchez-Garcia M."/>
            <person name="Andreopoulos B."/>
            <person name="Barry K.W."/>
            <person name="Bonito G."/>
            <person name="Buee M."/>
            <person name="Carver A."/>
            <person name="Chen C."/>
            <person name="Cichocki N."/>
            <person name="Clum A."/>
            <person name="Culley D."/>
            <person name="Crous P.W."/>
            <person name="Fauchery L."/>
            <person name="Girlanda M."/>
            <person name="Hayes R."/>
            <person name="Keri Z."/>
            <person name="Labutti K."/>
            <person name="Lipzen A."/>
            <person name="Lombard V."/>
            <person name="Magnuson J."/>
            <person name="Maillard F."/>
            <person name="Morin E."/>
            <person name="Murat C."/>
            <person name="Nolan M."/>
            <person name="Ohm R."/>
            <person name="Pangilinan J."/>
            <person name="Pereira M."/>
            <person name="Perotto S."/>
            <person name="Peter M."/>
            <person name="Riley R."/>
            <person name="Sitrit Y."/>
            <person name="Stielow B."/>
            <person name="Szollosi G."/>
            <person name="Zifcakova L."/>
            <person name="Stursova M."/>
            <person name="Spatafora J.W."/>
            <person name="Tedersoo L."/>
            <person name="Vaario L.-M."/>
            <person name="Yamada A."/>
            <person name="Yan M."/>
            <person name="Wang P."/>
            <person name="Xu J."/>
            <person name="Bruns T."/>
            <person name="Baldrian P."/>
            <person name="Vilgalys R."/>
            <person name="Henrissat B."/>
            <person name="Grigoriev I.V."/>
            <person name="Hibbett D."/>
            <person name="Nagy L.G."/>
            <person name="Martin F.M."/>
        </authorList>
    </citation>
    <scope>NUCLEOTIDE SEQUENCE</scope>
    <source>
        <strain evidence="1">P2</strain>
    </source>
</reference>
<proteinExistence type="predicted"/>
<keyword evidence="2" id="KW-1185">Reference proteome</keyword>
<dbReference type="Proteomes" id="UP000886501">
    <property type="component" value="Unassembled WGS sequence"/>
</dbReference>
<comment type="caution">
    <text evidence="1">The sequence shown here is derived from an EMBL/GenBank/DDBJ whole genome shotgun (WGS) entry which is preliminary data.</text>
</comment>
<reference evidence="1" key="2">
    <citation type="journal article" date="2020" name="Nat. Commun.">
        <title>Large-scale genome sequencing of mycorrhizal fungi provides insights into the early evolution of symbiotic traits.</title>
        <authorList>
            <person name="Miyauchi S."/>
            <person name="Kiss E."/>
            <person name="Kuo A."/>
            <person name="Drula E."/>
            <person name="Kohler A."/>
            <person name="Sanchez-Garcia M."/>
            <person name="Morin E."/>
            <person name="Andreopoulos B."/>
            <person name="Barry K.W."/>
            <person name="Bonito G."/>
            <person name="Buee M."/>
            <person name="Carver A."/>
            <person name="Chen C."/>
            <person name="Cichocki N."/>
            <person name="Clum A."/>
            <person name="Culley D."/>
            <person name="Crous P.W."/>
            <person name="Fauchery L."/>
            <person name="Girlanda M."/>
            <person name="Hayes R.D."/>
            <person name="Keri Z."/>
            <person name="LaButti K."/>
            <person name="Lipzen A."/>
            <person name="Lombard V."/>
            <person name="Magnuson J."/>
            <person name="Maillard F."/>
            <person name="Murat C."/>
            <person name="Nolan M."/>
            <person name="Ohm R.A."/>
            <person name="Pangilinan J."/>
            <person name="Pereira M.F."/>
            <person name="Perotto S."/>
            <person name="Peter M."/>
            <person name="Pfister S."/>
            <person name="Riley R."/>
            <person name="Sitrit Y."/>
            <person name="Stielow J.B."/>
            <person name="Szollosi G."/>
            <person name="Zifcakova L."/>
            <person name="Stursova M."/>
            <person name="Spatafora J.W."/>
            <person name="Tedersoo L."/>
            <person name="Vaario L.M."/>
            <person name="Yamada A."/>
            <person name="Yan M."/>
            <person name="Wang P."/>
            <person name="Xu J."/>
            <person name="Bruns T."/>
            <person name="Baldrian P."/>
            <person name="Vilgalys R."/>
            <person name="Dunand C."/>
            <person name="Henrissat B."/>
            <person name="Grigoriev I.V."/>
            <person name="Hibbett D."/>
            <person name="Nagy L.G."/>
            <person name="Martin F.M."/>
        </authorList>
    </citation>
    <scope>NUCLEOTIDE SEQUENCE</scope>
    <source>
        <strain evidence="1">P2</strain>
    </source>
</reference>
<accession>A0ACB6ZXR5</accession>
<evidence type="ECO:0000313" key="2">
    <source>
        <dbReference type="Proteomes" id="UP000886501"/>
    </source>
</evidence>
<organism evidence="1 2">
    <name type="scientific">Thelephora ganbajun</name>
    <name type="common">Ganba fungus</name>
    <dbReference type="NCBI Taxonomy" id="370292"/>
    <lineage>
        <taxon>Eukaryota</taxon>
        <taxon>Fungi</taxon>
        <taxon>Dikarya</taxon>
        <taxon>Basidiomycota</taxon>
        <taxon>Agaricomycotina</taxon>
        <taxon>Agaricomycetes</taxon>
        <taxon>Thelephorales</taxon>
        <taxon>Thelephoraceae</taxon>
        <taxon>Thelephora</taxon>
    </lineage>
</organism>
<name>A0ACB6ZXR5_THEGA</name>
<protein>
    <submittedName>
        <fullName evidence="1">Uncharacterized protein</fullName>
    </submittedName>
</protein>